<name>A0ABQ8II01_9ROSI</name>
<sequence>MAAFEFYEAPLLKKTVSHLKNLAEPGNMATFNFSPKGISLLASSQDDQVIGALRFNLGSLSRFICNHPHSLGVNLDQLLTVLDLANDDDSVHVGASEELCQFIFRIRNLDGQEICRNVDFIPPNPMHVVMEQIPHQYAVKTAIETLILIVTLYGLCNYEVQDKVAVIVRNSEVEITTGAATKIFFKELNECFIQGFTREDDDGSYLAEFDFERLILLDESIRMTNSVWIYPPYCDGSPHVLQCPIDHLGTITYYFQ</sequence>
<dbReference type="EMBL" id="JAFEMO010000001">
    <property type="protein sequence ID" value="KAH7576292.1"/>
    <property type="molecule type" value="Genomic_DNA"/>
</dbReference>
<dbReference type="SUPFAM" id="SSF55979">
    <property type="entry name" value="DNA clamp"/>
    <property type="match status" value="1"/>
</dbReference>
<evidence type="ECO:0000313" key="2">
    <source>
        <dbReference type="EMBL" id="KAH7576292.1"/>
    </source>
</evidence>
<evidence type="ECO:0000259" key="1">
    <source>
        <dbReference type="Pfam" id="PF00705"/>
    </source>
</evidence>
<gene>
    <name evidence="2" type="ORF">JRO89_XS01G0028600</name>
</gene>
<dbReference type="Gene3D" id="3.70.10.10">
    <property type="match status" value="1"/>
</dbReference>
<accession>A0ABQ8II01</accession>
<dbReference type="InterPro" id="IPR022648">
    <property type="entry name" value="Pr_cel_nuc_antig_N"/>
</dbReference>
<protein>
    <recommendedName>
        <fullName evidence="1">Proliferating cell nuclear antigen PCNA N-terminal domain-containing protein</fullName>
    </recommendedName>
</protein>
<evidence type="ECO:0000313" key="3">
    <source>
        <dbReference type="Proteomes" id="UP000827721"/>
    </source>
</evidence>
<dbReference type="Pfam" id="PF00705">
    <property type="entry name" value="PCNA_N"/>
    <property type="match status" value="1"/>
</dbReference>
<feature type="domain" description="Proliferating cell nuclear antigen PCNA N-terminal" evidence="1">
    <location>
        <begin position="4"/>
        <end position="107"/>
    </location>
</feature>
<comment type="caution">
    <text evidence="2">The sequence shown here is derived from an EMBL/GenBank/DDBJ whole genome shotgun (WGS) entry which is preliminary data.</text>
</comment>
<dbReference type="Proteomes" id="UP000827721">
    <property type="component" value="Unassembled WGS sequence"/>
</dbReference>
<proteinExistence type="predicted"/>
<organism evidence="2 3">
    <name type="scientific">Xanthoceras sorbifolium</name>
    <dbReference type="NCBI Taxonomy" id="99658"/>
    <lineage>
        <taxon>Eukaryota</taxon>
        <taxon>Viridiplantae</taxon>
        <taxon>Streptophyta</taxon>
        <taxon>Embryophyta</taxon>
        <taxon>Tracheophyta</taxon>
        <taxon>Spermatophyta</taxon>
        <taxon>Magnoliopsida</taxon>
        <taxon>eudicotyledons</taxon>
        <taxon>Gunneridae</taxon>
        <taxon>Pentapetalae</taxon>
        <taxon>rosids</taxon>
        <taxon>malvids</taxon>
        <taxon>Sapindales</taxon>
        <taxon>Sapindaceae</taxon>
        <taxon>Xanthoceroideae</taxon>
        <taxon>Xanthoceras</taxon>
    </lineage>
</organism>
<reference evidence="2 3" key="1">
    <citation type="submission" date="2021-02" db="EMBL/GenBank/DDBJ databases">
        <title>Plant Genome Project.</title>
        <authorList>
            <person name="Zhang R.-G."/>
        </authorList>
    </citation>
    <scope>NUCLEOTIDE SEQUENCE [LARGE SCALE GENOMIC DNA]</scope>
    <source>
        <tissue evidence="2">Leaves</tissue>
    </source>
</reference>
<keyword evidence="3" id="KW-1185">Reference proteome</keyword>
<dbReference type="InterPro" id="IPR046938">
    <property type="entry name" value="DNA_clamp_sf"/>
</dbReference>